<evidence type="ECO:0000313" key="3">
    <source>
        <dbReference type="Proteomes" id="UP000547614"/>
    </source>
</evidence>
<protein>
    <submittedName>
        <fullName evidence="2">Type IV pilus assembly protein PilP</fullName>
    </submittedName>
</protein>
<reference evidence="2 3" key="1">
    <citation type="submission" date="2020-08" db="EMBL/GenBank/DDBJ databases">
        <title>Genomic Encyclopedia of Type Strains, Phase III (KMG-III): the genomes of soil and plant-associated and newly described type strains.</title>
        <authorList>
            <person name="Whitman W."/>
        </authorList>
    </citation>
    <scope>NUCLEOTIDE SEQUENCE [LARGE SCALE GENOMIC DNA]</scope>
    <source>
        <strain evidence="2 3">CECT 7282</strain>
    </source>
</reference>
<dbReference type="EMBL" id="JACHXP010000008">
    <property type="protein sequence ID" value="MBB3190784.1"/>
    <property type="molecule type" value="Genomic_DNA"/>
</dbReference>
<evidence type="ECO:0000256" key="1">
    <source>
        <dbReference type="SAM" id="MobiDB-lite"/>
    </source>
</evidence>
<dbReference type="AlphaFoldDB" id="A0A839VDP3"/>
<dbReference type="PIRSF" id="PIRSF016481">
    <property type="entry name" value="Pilus_assembly_PilP"/>
    <property type="match status" value="1"/>
</dbReference>
<keyword evidence="3" id="KW-1185">Reference proteome</keyword>
<dbReference type="PROSITE" id="PS51257">
    <property type="entry name" value="PROKAR_LIPOPROTEIN"/>
    <property type="match status" value="1"/>
</dbReference>
<dbReference type="InterPro" id="IPR007446">
    <property type="entry name" value="PilP"/>
</dbReference>
<dbReference type="Proteomes" id="UP000547614">
    <property type="component" value="Unassembled WGS sequence"/>
</dbReference>
<dbReference type="RefSeq" id="WP_183325571.1">
    <property type="nucleotide sequence ID" value="NZ_JACHXP010000008.1"/>
</dbReference>
<name>A0A839VDP3_9GAMM</name>
<feature type="region of interest" description="Disordered" evidence="1">
    <location>
        <begin position="68"/>
        <end position="91"/>
    </location>
</feature>
<dbReference type="Gene3D" id="2.30.30.830">
    <property type="match status" value="1"/>
</dbReference>
<sequence length="182" mass="19446">MSVWPARGGGVALLVALAGCSDANLDTLERELASLRADPGVDSLLPLPPLPDTPAVDYRFADERSPFQARLPEPEALPPGESDLEPDRSRPREPLEAFDLSALELVGTLSVGGQPSALVRAPDGTVHRLRVGDHLGSDFGRIVGITGRSVQLVEIVPTGRGDWVERSTRLTLDDQQAGNDQQ</sequence>
<organism evidence="2 3">
    <name type="scientific">Halomonas cerina</name>
    <dbReference type="NCBI Taxonomy" id="447424"/>
    <lineage>
        <taxon>Bacteria</taxon>
        <taxon>Pseudomonadati</taxon>
        <taxon>Pseudomonadota</taxon>
        <taxon>Gammaproteobacteria</taxon>
        <taxon>Oceanospirillales</taxon>
        <taxon>Halomonadaceae</taxon>
        <taxon>Halomonas</taxon>
    </lineage>
</organism>
<gene>
    <name evidence="2" type="ORF">FHR94_002018</name>
</gene>
<comment type="caution">
    <text evidence="2">The sequence shown here is derived from an EMBL/GenBank/DDBJ whole genome shotgun (WGS) entry which is preliminary data.</text>
</comment>
<dbReference type="Pfam" id="PF04351">
    <property type="entry name" value="PilP"/>
    <property type="match status" value="1"/>
</dbReference>
<evidence type="ECO:0000313" key="2">
    <source>
        <dbReference type="EMBL" id="MBB3190784.1"/>
    </source>
</evidence>
<proteinExistence type="predicted"/>
<accession>A0A839VDP3</accession>